<comment type="caution">
    <text evidence="2">The sequence shown here is derived from an EMBL/GenBank/DDBJ whole genome shotgun (WGS) entry which is preliminary data.</text>
</comment>
<dbReference type="CDD" id="cd00448">
    <property type="entry name" value="YjgF_YER057c_UK114_family"/>
    <property type="match status" value="1"/>
</dbReference>
<sequence>MERQDGEGVMGSGFRYVTAPDVPAPPPGVFSNAVVADNIVYVSGMHAGGPDGIVGGGSMLEQTREALRRTVALVKAAGGSADRIVKLTVYVTDMSLRAEVSTARKEVFTGHLPASTFLQVSGFIQDGLLVEVDAVAHL</sequence>
<gene>
    <name evidence="2" type="ORF">J2S73_001838</name>
</gene>
<dbReference type="GO" id="GO:0005829">
    <property type="term" value="C:cytosol"/>
    <property type="evidence" value="ECO:0007669"/>
    <property type="project" value="TreeGrafter"/>
</dbReference>
<dbReference type="Proteomes" id="UP001229244">
    <property type="component" value="Unassembled WGS sequence"/>
</dbReference>
<accession>A0AAE3VPJ0</accession>
<dbReference type="GO" id="GO:0019239">
    <property type="term" value="F:deaminase activity"/>
    <property type="evidence" value="ECO:0007669"/>
    <property type="project" value="TreeGrafter"/>
</dbReference>
<evidence type="ECO:0000313" key="2">
    <source>
        <dbReference type="EMBL" id="MDQ0315381.1"/>
    </source>
</evidence>
<comment type="similarity">
    <text evidence="1">Belongs to the RutC family.</text>
</comment>
<dbReference type="RefSeq" id="WP_306885216.1">
    <property type="nucleotide sequence ID" value="NZ_JAUSUL010000002.1"/>
</dbReference>
<dbReference type="PANTHER" id="PTHR11803:SF58">
    <property type="entry name" value="PROTEIN HMF1-RELATED"/>
    <property type="match status" value="1"/>
</dbReference>
<dbReference type="PANTHER" id="PTHR11803">
    <property type="entry name" value="2-IMINOBUTANOATE/2-IMINOPROPANOATE DEAMINASE RIDA"/>
    <property type="match status" value="1"/>
</dbReference>
<dbReference type="Pfam" id="PF01042">
    <property type="entry name" value="Ribonuc_L-PSP"/>
    <property type="match status" value="1"/>
</dbReference>
<dbReference type="EMBL" id="JAUSUL010000002">
    <property type="protein sequence ID" value="MDQ0315381.1"/>
    <property type="molecule type" value="Genomic_DNA"/>
</dbReference>
<dbReference type="InterPro" id="IPR006175">
    <property type="entry name" value="YjgF/YER057c/UK114"/>
</dbReference>
<evidence type="ECO:0000313" key="3">
    <source>
        <dbReference type="Proteomes" id="UP001229244"/>
    </source>
</evidence>
<dbReference type="SUPFAM" id="SSF55298">
    <property type="entry name" value="YjgF-like"/>
    <property type="match status" value="1"/>
</dbReference>
<dbReference type="Gene3D" id="3.30.1330.40">
    <property type="entry name" value="RutC-like"/>
    <property type="match status" value="1"/>
</dbReference>
<dbReference type="InterPro" id="IPR035959">
    <property type="entry name" value="RutC-like_sf"/>
</dbReference>
<dbReference type="AlphaFoldDB" id="A0AAE3VPJ0"/>
<proteinExistence type="inferred from homology"/>
<evidence type="ECO:0000256" key="1">
    <source>
        <dbReference type="ARBA" id="ARBA00010552"/>
    </source>
</evidence>
<organism evidence="2 3">
    <name type="scientific">Amorphus orientalis</name>
    <dbReference type="NCBI Taxonomy" id="649198"/>
    <lineage>
        <taxon>Bacteria</taxon>
        <taxon>Pseudomonadati</taxon>
        <taxon>Pseudomonadota</taxon>
        <taxon>Alphaproteobacteria</taxon>
        <taxon>Hyphomicrobiales</taxon>
        <taxon>Amorphaceae</taxon>
        <taxon>Amorphus</taxon>
    </lineage>
</organism>
<protein>
    <submittedName>
        <fullName evidence="2">Enamine deaminase RidA (YjgF/YER057c/UK114 family)</fullName>
    </submittedName>
</protein>
<keyword evidence="3" id="KW-1185">Reference proteome</keyword>
<reference evidence="2" key="1">
    <citation type="submission" date="2023-07" db="EMBL/GenBank/DDBJ databases">
        <title>Genomic Encyclopedia of Type Strains, Phase IV (KMG-IV): sequencing the most valuable type-strain genomes for metagenomic binning, comparative biology and taxonomic classification.</title>
        <authorList>
            <person name="Goeker M."/>
        </authorList>
    </citation>
    <scope>NUCLEOTIDE SEQUENCE</scope>
    <source>
        <strain evidence="2">DSM 21202</strain>
    </source>
</reference>
<name>A0AAE3VPJ0_9HYPH</name>